<evidence type="ECO:0000256" key="1">
    <source>
        <dbReference type="SAM" id="Coils"/>
    </source>
</evidence>
<feature type="transmembrane region" description="Helical" evidence="3">
    <location>
        <begin position="12"/>
        <end position="33"/>
    </location>
</feature>
<dbReference type="PROSITE" id="PS51688">
    <property type="entry name" value="ICA"/>
    <property type="match status" value="1"/>
</dbReference>
<keyword evidence="1" id="KW-0175">Coiled coil</keyword>
<dbReference type="Proteomes" id="UP000249453">
    <property type="component" value="Unassembled WGS sequence"/>
</dbReference>
<dbReference type="AlphaFoldDB" id="A0A364JRR9"/>
<evidence type="ECO:0000313" key="6">
    <source>
        <dbReference type="Proteomes" id="UP000249453"/>
    </source>
</evidence>
<reference evidence="5 6" key="1">
    <citation type="submission" date="2018-06" db="EMBL/GenBank/DDBJ databases">
        <title>Genomic Encyclopedia of Type Strains, Phase IV (KMG-IV): sequencing the most valuable type-strain genomes for metagenomic binning, comparative biology and taxonomic classification.</title>
        <authorList>
            <person name="Goeker M."/>
        </authorList>
    </citation>
    <scope>NUCLEOTIDE SEQUENCE [LARGE SCALE GENOMIC DNA]</scope>
    <source>
        <strain evidence="5 6">DSM 26720</strain>
    </source>
</reference>
<keyword evidence="6" id="KW-1185">Reference proteome</keyword>
<dbReference type="Pfam" id="PF13884">
    <property type="entry name" value="Peptidase_S74"/>
    <property type="match status" value="1"/>
</dbReference>
<evidence type="ECO:0000259" key="4">
    <source>
        <dbReference type="PROSITE" id="PS51688"/>
    </source>
</evidence>
<evidence type="ECO:0000256" key="3">
    <source>
        <dbReference type="SAM" id="Phobius"/>
    </source>
</evidence>
<keyword evidence="3" id="KW-0812">Transmembrane</keyword>
<dbReference type="InterPro" id="IPR030392">
    <property type="entry name" value="S74_ICA"/>
</dbReference>
<comment type="caution">
    <text evidence="5">The sequence shown here is derived from an EMBL/GenBank/DDBJ whole genome shotgun (WGS) entry which is preliminary data.</text>
</comment>
<evidence type="ECO:0000313" key="5">
    <source>
        <dbReference type="EMBL" id="RAK25524.1"/>
    </source>
</evidence>
<proteinExistence type="predicted"/>
<feature type="region of interest" description="Disordered" evidence="2">
    <location>
        <begin position="393"/>
        <end position="418"/>
    </location>
</feature>
<protein>
    <submittedName>
        <fullName evidence="5">Endosialidase-like protein</fullName>
    </submittedName>
</protein>
<name>A0A364JRR9_9HYPH</name>
<feature type="compositionally biased region" description="Polar residues" evidence="2">
    <location>
        <begin position="408"/>
        <end position="418"/>
    </location>
</feature>
<keyword evidence="3" id="KW-1133">Transmembrane helix</keyword>
<keyword evidence="3" id="KW-0472">Membrane</keyword>
<feature type="domain" description="Peptidase S74" evidence="4">
    <location>
        <begin position="961"/>
        <end position="1049"/>
    </location>
</feature>
<gene>
    <name evidence="5" type="ORF">C7374_12317</name>
</gene>
<feature type="coiled-coil region" evidence="1">
    <location>
        <begin position="1035"/>
        <end position="1069"/>
    </location>
</feature>
<sequence length="1071" mass="110998">MRTFGGKNGNIVAMLMGTVAMVGIVGVSAMNMIGGPITTAAKVTHQNMAQNDLLMNAKVVVMNASTRPQMGDEDGDGYIEPVPFVPASDSVCGITLPTGGEGGCLPADIGAILTDPWGSQYAYCVWDHGDPASSANRIDGEDSTSGAVLAIISAGPNKRFETPCLPYDGDPETNDIAIDPRGVGDDLVQIYTYAAAVAGSGGLWELKDGEPTTAVIDKKLEIGDVAGGTGFAFDTGTGTGEFPYVKADYLASKSGGGTPVEFMDNIALAGKWLSGDGQDEGLYVDANGNVGIAAGKTYQIDGQDFLGVGGQEDSTVLGLGAVAHRGSSTVVGFRAGSAATTGGGLSFFGVSAGGDTTGNLNAISAFGVEAGRYNKGSTQSAFGARAGYENEGNSQSAFGNNAGRRNTGDNQSVFGSGAGTDNTTLGQSAFGVNAGKNNTGSHQSVFGYTAGSNNTGDYQVAFGRQAGNTNSGSFQTAIGYIAGSQNTGNFLTALGAHAGRNNTGHNVVAIGYGAGRDNTLANQFIVQQSNVRAIPLIQGNFATGRVGIGRSDPANTLHVAGVVRTDDRFISRPPIDKNAQDRAMFFGIFPDSVNTANGWDAGDIALGLGGGANSGTNTLRILGDQSRRLNVQVFNGDLSVRLGKVNAPQYCDQTGANCITSAGLGNLSDIGDLSCSAGQIIKWHSSDGWVCAGDNSGGGNDDLGNHTATQNLRLNGNWLSGDGGNEGVFVASNGRVGIGITEPADYLHVKAKGLINGKTPVGLTVEAEGALSPTITWYRTHSSGARYWRARTASWTWLLEAITDDKTVATQAIEIKRQPASSAITYVSFPNGNVGIGTNNPTHKMHLEASNTTSAGLAEGVRVTDPSESTSAILRTGGGLSLIRPGTATTSPNTNGFIDFSAYPDLYPDGRYARLSWNDSNDTLHLTARSDSATPVNANLTLSGGVNAGGPITAAAYYHSSDRNLKTDIERISDPFALLDGIEGKRFVWKDSRKPAYGVIAQDVEAVMPDAIGINGEGFKTVEYDQLVAPLIEAVKQLKADNDDLAEAVRTLQADNDNLRHEIRALTKEAR</sequence>
<organism evidence="5 6">
    <name type="scientific">Falsochrobactrum ovis</name>
    <dbReference type="NCBI Taxonomy" id="1293442"/>
    <lineage>
        <taxon>Bacteria</taxon>
        <taxon>Pseudomonadati</taxon>
        <taxon>Pseudomonadota</taxon>
        <taxon>Alphaproteobacteria</taxon>
        <taxon>Hyphomicrobiales</taxon>
        <taxon>Brucellaceae</taxon>
        <taxon>Falsochrobactrum</taxon>
    </lineage>
</organism>
<evidence type="ECO:0000256" key="2">
    <source>
        <dbReference type="SAM" id="MobiDB-lite"/>
    </source>
</evidence>
<dbReference type="EMBL" id="QLMK01000023">
    <property type="protein sequence ID" value="RAK25524.1"/>
    <property type="molecule type" value="Genomic_DNA"/>
</dbReference>
<accession>A0A364JRR9</accession>